<evidence type="ECO:0000256" key="1">
    <source>
        <dbReference type="SAM" id="MobiDB-lite"/>
    </source>
</evidence>
<feature type="region of interest" description="Disordered" evidence="1">
    <location>
        <begin position="28"/>
        <end position="75"/>
    </location>
</feature>
<feature type="compositionally biased region" description="Basic and acidic residues" evidence="1">
    <location>
        <begin position="51"/>
        <end position="60"/>
    </location>
</feature>
<evidence type="ECO:0000313" key="2">
    <source>
        <dbReference type="EMBL" id="MPC61767.1"/>
    </source>
</evidence>
<comment type="caution">
    <text evidence="2">The sequence shown here is derived from an EMBL/GenBank/DDBJ whole genome shotgun (WGS) entry which is preliminary data.</text>
</comment>
<dbReference type="Proteomes" id="UP000324222">
    <property type="component" value="Unassembled WGS sequence"/>
</dbReference>
<protein>
    <submittedName>
        <fullName evidence="2">Uncharacterized protein</fullName>
    </submittedName>
</protein>
<reference evidence="2 3" key="1">
    <citation type="submission" date="2019-05" db="EMBL/GenBank/DDBJ databases">
        <title>Another draft genome of Portunus trituberculatus and its Hox gene families provides insights of decapod evolution.</title>
        <authorList>
            <person name="Jeong J.-H."/>
            <person name="Song I."/>
            <person name="Kim S."/>
            <person name="Choi T."/>
            <person name="Kim D."/>
            <person name="Ryu S."/>
            <person name="Kim W."/>
        </authorList>
    </citation>
    <scope>NUCLEOTIDE SEQUENCE [LARGE SCALE GENOMIC DNA]</scope>
    <source>
        <tissue evidence="2">Muscle</tissue>
    </source>
</reference>
<name>A0A5B7GX75_PORTR</name>
<dbReference type="EMBL" id="VSRR010018905">
    <property type="protein sequence ID" value="MPC61767.1"/>
    <property type="molecule type" value="Genomic_DNA"/>
</dbReference>
<accession>A0A5B7GX75</accession>
<sequence>MPVKRNTRLHAFFQLELQLKQANRREHVWRGGGQSGVGSRAGQVGAGQPGAERRAGRRVGDVLAPSPPHPLYSNEDRQLEIFIGTSCVEVTRTTHVPPSRGGQVTR</sequence>
<dbReference type="AlphaFoldDB" id="A0A5B7GX75"/>
<proteinExistence type="predicted"/>
<gene>
    <name evidence="2" type="ORF">E2C01_055844</name>
</gene>
<evidence type="ECO:0000313" key="3">
    <source>
        <dbReference type="Proteomes" id="UP000324222"/>
    </source>
</evidence>
<organism evidence="2 3">
    <name type="scientific">Portunus trituberculatus</name>
    <name type="common">Swimming crab</name>
    <name type="synonym">Neptunus trituberculatus</name>
    <dbReference type="NCBI Taxonomy" id="210409"/>
    <lineage>
        <taxon>Eukaryota</taxon>
        <taxon>Metazoa</taxon>
        <taxon>Ecdysozoa</taxon>
        <taxon>Arthropoda</taxon>
        <taxon>Crustacea</taxon>
        <taxon>Multicrustacea</taxon>
        <taxon>Malacostraca</taxon>
        <taxon>Eumalacostraca</taxon>
        <taxon>Eucarida</taxon>
        <taxon>Decapoda</taxon>
        <taxon>Pleocyemata</taxon>
        <taxon>Brachyura</taxon>
        <taxon>Eubrachyura</taxon>
        <taxon>Portunoidea</taxon>
        <taxon>Portunidae</taxon>
        <taxon>Portuninae</taxon>
        <taxon>Portunus</taxon>
    </lineage>
</organism>
<keyword evidence="3" id="KW-1185">Reference proteome</keyword>